<evidence type="ECO:0000256" key="1">
    <source>
        <dbReference type="ARBA" id="ARBA00005525"/>
    </source>
</evidence>
<dbReference type="Gene3D" id="3.40.50.720">
    <property type="entry name" value="NAD(P)-binding Rossmann-like Domain"/>
    <property type="match status" value="1"/>
</dbReference>
<dbReference type="PANTHER" id="PTHR11645">
    <property type="entry name" value="PYRROLINE-5-CARBOXYLATE REDUCTASE"/>
    <property type="match status" value="1"/>
</dbReference>
<dbReference type="eggNOG" id="KOG3124">
    <property type="taxonomic scope" value="Eukaryota"/>
</dbReference>
<name>A0A067RJI9_ZOONE</name>
<accession>A0A067RJI9</accession>
<dbReference type="STRING" id="136037.A0A067RJI9"/>
<dbReference type="InterPro" id="IPR028939">
    <property type="entry name" value="P5C_Rdtase_cat_N"/>
</dbReference>
<comment type="similarity">
    <text evidence="1">Belongs to the pyrroline-5-carboxylate reductase family.</text>
</comment>
<dbReference type="Pfam" id="PF03807">
    <property type="entry name" value="F420_oxidored"/>
    <property type="match status" value="1"/>
</dbReference>
<protein>
    <submittedName>
        <fullName evidence="4">Pyrroline-5-carboxylate reductase 3</fullName>
    </submittedName>
</protein>
<dbReference type="PANTHER" id="PTHR11645:SF0">
    <property type="entry name" value="PYRROLINE-5-CARBOXYLATE REDUCTASE 3"/>
    <property type="match status" value="1"/>
</dbReference>
<evidence type="ECO:0000259" key="3">
    <source>
        <dbReference type="Pfam" id="PF03807"/>
    </source>
</evidence>
<dbReference type="SUPFAM" id="SSF51735">
    <property type="entry name" value="NAD(P)-binding Rossmann-fold domains"/>
    <property type="match status" value="1"/>
</dbReference>
<sequence length="68" mass="7278">MEQKCNVGLPINVGFIGAGNMAKAIGEGLTHSGMIKPSQLYISAPSDRNLETWKALGAHTSHNNGWQE</sequence>
<organism evidence="4 5">
    <name type="scientific">Zootermopsis nevadensis</name>
    <name type="common">Dampwood termite</name>
    <dbReference type="NCBI Taxonomy" id="136037"/>
    <lineage>
        <taxon>Eukaryota</taxon>
        <taxon>Metazoa</taxon>
        <taxon>Ecdysozoa</taxon>
        <taxon>Arthropoda</taxon>
        <taxon>Hexapoda</taxon>
        <taxon>Insecta</taxon>
        <taxon>Pterygota</taxon>
        <taxon>Neoptera</taxon>
        <taxon>Polyneoptera</taxon>
        <taxon>Dictyoptera</taxon>
        <taxon>Blattodea</taxon>
        <taxon>Blattoidea</taxon>
        <taxon>Termitoidae</taxon>
        <taxon>Termopsidae</taxon>
        <taxon>Zootermopsis</taxon>
    </lineage>
</organism>
<keyword evidence="2" id="KW-0560">Oxidoreductase</keyword>
<gene>
    <name evidence="4" type="ORF">L798_05177</name>
</gene>
<evidence type="ECO:0000313" key="5">
    <source>
        <dbReference type="Proteomes" id="UP000027135"/>
    </source>
</evidence>
<keyword evidence="5" id="KW-1185">Reference proteome</keyword>
<dbReference type="EMBL" id="KK852593">
    <property type="protein sequence ID" value="KDR20677.1"/>
    <property type="molecule type" value="Genomic_DNA"/>
</dbReference>
<reference evidence="4 5" key="1">
    <citation type="journal article" date="2014" name="Nat. Commun.">
        <title>Molecular traces of alternative social organization in a termite genome.</title>
        <authorList>
            <person name="Terrapon N."/>
            <person name="Li C."/>
            <person name="Robertson H.M."/>
            <person name="Ji L."/>
            <person name="Meng X."/>
            <person name="Booth W."/>
            <person name="Chen Z."/>
            <person name="Childers C.P."/>
            <person name="Glastad K.M."/>
            <person name="Gokhale K."/>
            <person name="Gowin J."/>
            <person name="Gronenberg W."/>
            <person name="Hermansen R.A."/>
            <person name="Hu H."/>
            <person name="Hunt B.G."/>
            <person name="Huylmans A.K."/>
            <person name="Khalil S.M."/>
            <person name="Mitchell R.D."/>
            <person name="Munoz-Torres M.C."/>
            <person name="Mustard J.A."/>
            <person name="Pan H."/>
            <person name="Reese J.T."/>
            <person name="Scharf M.E."/>
            <person name="Sun F."/>
            <person name="Vogel H."/>
            <person name="Xiao J."/>
            <person name="Yang W."/>
            <person name="Yang Z."/>
            <person name="Yang Z."/>
            <person name="Zhou J."/>
            <person name="Zhu J."/>
            <person name="Brent C.S."/>
            <person name="Elsik C.G."/>
            <person name="Goodisman M.A."/>
            <person name="Liberles D.A."/>
            <person name="Roe R.M."/>
            <person name="Vargo E.L."/>
            <person name="Vilcinskas A."/>
            <person name="Wang J."/>
            <person name="Bornberg-Bauer E."/>
            <person name="Korb J."/>
            <person name="Zhang G."/>
            <person name="Liebig J."/>
        </authorList>
    </citation>
    <scope>NUCLEOTIDE SEQUENCE [LARGE SCALE GENOMIC DNA]</scope>
    <source>
        <tissue evidence="4">Whole organism</tissue>
    </source>
</reference>
<dbReference type="GO" id="GO:0004735">
    <property type="term" value="F:pyrroline-5-carboxylate reductase activity"/>
    <property type="evidence" value="ECO:0007669"/>
    <property type="project" value="TreeGrafter"/>
</dbReference>
<dbReference type="Proteomes" id="UP000027135">
    <property type="component" value="Unassembled WGS sequence"/>
</dbReference>
<evidence type="ECO:0000256" key="2">
    <source>
        <dbReference type="ARBA" id="ARBA00023002"/>
    </source>
</evidence>
<dbReference type="AlphaFoldDB" id="A0A067RJI9"/>
<feature type="domain" description="Pyrroline-5-carboxylate reductase catalytic N-terminal" evidence="3">
    <location>
        <begin position="13"/>
        <end position="57"/>
    </location>
</feature>
<dbReference type="GO" id="GO:0055129">
    <property type="term" value="P:L-proline biosynthetic process"/>
    <property type="evidence" value="ECO:0007669"/>
    <property type="project" value="TreeGrafter"/>
</dbReference>
<proteinExistence type="inferred from homology"/>
<dbReference type="InterPro" id="IPR036291">
    <property type="entry name" value="NAD(P)-bd_dom_sf"/>
</dbReference>
<evidence type="ECO:0000313" key="4">
    <source>
        <dbReference type="EMBL" id="KDR20677.1"/>
    </source>
</evidence>
<dbReference type="InParanoid" id="A0A067RJI9"/>